<name>A0A6P8ZVY0_THRPL</name>
<evidence type="ECO:0000313" key="2">
    <source>
        <dbReference type="Proteomes" id="UP000515158"/>
    </source>
</evidence>
<dbReference type="KEGG" id="tpal:117650304"/>
<dbReference type="GeneID" id="117650304"/>
<dbReference type="PROSITE" id="PS50181">
    <property type="entry name" value="FBOX"/>
    <property type="match status" value="1"/>
</dbReference>
<keyword evidence="2" id="KW-1185">Reference proteome</keyword>
<dbReference type="CDD" id="cd09917">
    <property type="entry name" value="F-box_SF"/>
    <property type="match status" value="1"/>
</dbReference>
<accession>A0A6P8ZVY0</accession>
<dbReference type="InterPro" id="IPR036047">
    <property type="entry name" value="F-box-like_dom_sf"/>
</dbReference>
<organism evidence="3">
    <name type="scientific">Thrips palmi</name>
    <name type="common">Melon thrips</name>
    <dbReference type="NCBI Taxonomy" id="161013"/>
    <lineage>
        <taxon>Eukaryota</taxon>
        <taxon>Metazoa</taxon>
        <taxon>Ecdysozoa</taxon>
        <taxon>Arthropoda</taxon>
        <taxon>Hexapoda</taxon>
        <taxon>Insecta</taxon>
        <taxon>Pterygota</taxon>
        <taxon>Neoptera</taxon>
        <taxon>Paraneoptera</taxon>
        <taxon>Thysanoptera</taxon>
        <taxon>Terebrantia</taxon>
        <taxon>Thripoidea</taxon>
        <taxon>Thripidae</taxon>
        <taxon>Thrips</taxon>
    </lineage>
</organism>
<feature type="domain" description="F-box" evidence="1">
    <location>
        <begin position="37"/>
        <end position="83"/>
    </location>
</feature>
<dbReference type="SMART" id="SM00256">
    <property type="entry name" value="FBOX"/>
    <property type="match status" value="1"/>
</dbReference>
<dbReference type="Pfam" id="PF00646">
    <property type="entry name" value="F-box"/>
    <property type="match status" value="1"/>
</dbReference>
<proteinExistence type="predicted"/>
<sequence length="449" mass="50542">MHVCTFVRMKETVADCHSQQYVEPPTLSLRHRSIQEESLLYILPTEVLEIIILLLDSVSSVRLACTCAKFYNLVNETAPWNNFVRHEISEKRELLDLGLHFGVPLWRRSLGTLNHAPWKQIVYSRKICNAISNWDFTLAFETSIQMDDITSVDIAGQAVVFGTRRGGLALWNPDEYGLFINTILHATAEIDQIFVHLSSGCRGDNFDYRVIVHSIDTALIIYDMSGYTLVSGVSKMKDLKKISNHGESLVEWDPIRGHSADTTIREKLIQRCVNFTNMHARCGPFSAIDTFEHLYVSQSKGPLILRPSSCRNIPIIEQLLATPDNLNIAKSFIWPGRISFSITSGRVTIISVGEKCKSIRWPNTFRCVSANLFTNVLAVGTDCGQVLLYTFKSPLELLNLDPLNHQKSLSTGTAEPIIYVGLRAPNHVHHLPDVVAATRRSLFCFRTVS</sequence>
<dbReference type="Proteomes" id="UP000515158">
    <property type="component" value="Unplaced"/>
</dbReference>
<dbReference type="RefSeq" id="XP_034249513.1">
    <property type="nucleotide sequence ID" value="XM_034393622.1"/>
</dbReference>
<evidence type="ECO:0000313" key="3">
    <source>
        <dbReference type="RefSeq" id="XP_034249513.1"/>
    </source>
</evidence>
<dbReference type="AlphaFoldDB" id="A0A6P8ZVY0"/>
<evidence type="ECO:0000259" key="1">
    <source>
        <dbReference type="PROSITE" id="PS50181"/>
    </source>
</evidence>
<dbReference type="InParanoid" id="A0A6P8ZVY0"/>
<dbReference type="SUPFAM" id="SSF81383">
    <property type="entry name" value="F-box domain"/>
    <property type="match status" value="1"/>
</dbReference>
<dbReference type="OrthoDB" id="2095648at2759"/>
<protein>
    <submittedName>
        <fullName evidence="3">Uncharacterized protein LOC117650304</fullName>
    </submittedName>
</protein>
<dbReference type="InterPro" id="IPR036322">
    <property type="entry name" value="WD40_repeat_dom_sf"/>
</dbReference>
<gene>
    <name evidence="3" type="primary">LOC117650304</name>
</gene>
<dbReference type="Gene3D" id="1.20.1280.50">
    <property type="match status" value="1"/>
</dbReference>
<reference evidence="3" key="1">
    <citation type="submission" date="2025-08" db="UniProtKB">
        <authorList>
            <consortium name="RefSeq"/>
        </authorList>
    </citation>
    <scope>IDENTIFICATION</scope>
    <source>
        <tissue evidence="3">Total insect</tissue>
    </source>
</reference>
<dbReference type="InterPro" id="IPR001810">
    <property type="entry name" value="F-box_dom"/>
</dbReference>
<dbReference type="SUPFAM" id="SSF50978">
    <property type="entry name" value="WD40 repeat-like"/>
    <property type="match status" value="1"/>
</dbReference>